<dbReference type="EC" id="1.5.3.24" evidence="11"/>
<evidence type="ECO:0000256" key="12">
    <source>
        <dbReference type="ARBA" id="ARBA00044150"/>
    </source>
</evidence>
<evidence type="ECO:0000313" key="21">
    <source>
        <dbReference type="Proteomes" id="UP000441586"/>
    </source>
</evidence>
<keyword evidence="8" id="KW-0274">FAD</keyword>
<keyword evidence="9" id="KW-0560">Oxidoreductase</keyword>
<dbReference type="AlphaFoldDB" id="A0A5R8ZMM6"/>
<evidence type="ECO:0000256" key="3">
    <source>
        <dbReference type="ARBA" id="ARBA00004496"/>
    </source>
</evidence>
<comment type="caution">
    <text evidence="18">The sequence shown here is derived from an EMBL/GenBank/DDBJ whole genome shotgun (WGS) entry which is preliminary data.</text>
</comment>
<evidence type="ECO:0000256" key="16">
    <source>
        <dbReference type="ARBA" id="ARBA00048917"/>
    </source>
</evidence>
<evidence type="ECO:0000313" key="20">
    <source>
        <dbReference type="Proteomes" id="UP000305041"/>
    </source>
</evidence>
<evidence type="ECO:0000256" key="9">
    <source>
        <dbReference type="ARBA" id="ARBA00023002"/>
    </source>
</evidence>
<keyword evidence="7" id="KW-0547">Nucleotide-binding</keyword>
<keyword evidence="5" id="KW-0285">Flavoprotein</keyword>
<dbReference type="InterPro" id="IPR006076">
    <property type="entry name" value="FAD-dep_OxRdtase"/>
</dbReference>
<feature type="domain" description="Rhodanese" evidence="17">
    <location>
        <begin position="34"/>
        <end position="78"/>
    </location>
</feature>
<evidence type="ECO:0000256" key="10">
    <source>
        <dbReference type="ARBA" id="ARBA00043973"/>
    </source>
</evidence>
<evidence type="ECO:0000256" key="6">
    <source>
        <dbReference type="ARBA" id="ARBA00022643"/>
    </source>
</evidence>
<dbReference type="Pfam" id="PF01266">
    <property type="entry name" value="DAO"/>
    <property type="match status" value="1"/>
</dbReference>
<dbReference type="OrthoDB" id="9815989at2"/>
<evidence type="ECO:0000313" key="18">
    <source>
        <dbReference type="EMBL" id="KAE9627907.1"/>
    </source>
</evidence>
<evidence type="ECO:0000256" key="4">
    <source>
        <dbReference type="ARBA" id="ARBA00022490"/>
    </source>
</evidence>
<comment type="cofactor">
    <cofactor evidence="2">
        <name>FAD</name>
        <dbReference type="ChEBI" id="CHEBI:57692"/>
    </cofactor>
</comment>
<name>A0A5R8ZMM6_9RHOB</name>
<evidence type="ECO:0000256" key="11">
    <source>
        <dbReference type="ARBA" id="ARBA00044044"/>
    </source>
</evidence>
<evidence type="ECO:0000256" key="2">
    <source>
        <dbReference type="ARBA" id="ARBA00001974"/>
    </source>
</evidence>
<keyword evidence="6" id="KW-0288">FMN</keyword>
<dbReference type="SUPFAM" id="SSF54373">
    <property type="entry name" value="FAD-linked reductases, C-terminal domain"/>
    <property type="match status" value="1"/>
</dbReference>
<dbReference type="EMBL" id="WSFO01000011">
    <property type="protein sequence ID" value="KAE9627907.1"/>
    <property type="molecule type" value="Genomic_DNA"/>
</dbReference>
<organism evidence="18 21">
    <name type="scientific">Parasedimentitalea maritima</name>
    <dbReference type="NCBI Taxonomy" id="2578117"/>
    <lineage>
        <taxon>Bacteria</taxon>
        <taxon>Pseudomonadati</taxon>
        <taxon>Pseudomonadota</taxon>
        <taxon>Alphaproteobacteria</taxon>
        <taxon>Rhodobacterales</taxon>
        <taxon>Paracoccaceae</taxon>
        <taxon>Parasedimentitalea</taxon>
    </lineage>
</organism>
<accession>A0A5R8ZMM6</accession>
<dbReference type="Proteomes" id="UP000441586">
    <property type="component" value="Unassembled WGS sequence"/>
</dbReference>
<evidence type="ECO:0000256" key="13">
    <source>
        <dbReference type="ARBA" id="ARBA00044216"/>
    </source>
</evidence>
<dbReference type="PANTHER" id="PTHR13847:SF287">
    <property type="entry name" value="FAD-DEPENDENT OXIDOREDUCTASE DOMAIN-CONTAINING PROTEIN 1"/>
    <property type="match status" value="1"/>
</dbReference>
<keyword evidence="20" id="KW-1185">Reference proteome</keyword>
<proteinExistence type="inferred from homology"/>
<reference evidence="18 21" key="2">
    <citation type="submission" date="2019-12" db="EMBL/GenBank/DDBJ databases">
        <authorList>
            <person name="Zhang Y.-J."/>
        </authorList>
    </citation>
    <scope>NUCLEOTIDE SEQUENCE [LARGE SCALE GENOMIC DNA]</scope>
    <source>
        <strain evidence="18 21">H18S-6</strain>
    </source>
</reference>
<dbReference type="PROSITE" id="PS50206">
    <property type="entry name" value="RHODANESE_3"/>
    <property type="match status" value="1"/>
</dbReference>
<dbReference type="NCBIfam" id="TIGR01373">
    <property type="entry name" value="soxB"/>
    <property type="match status" value="1"/>
</dbReference>
<dbReference type="Gene3D" id="3.30.9.10">
    <property type="entry name" value="D-Amino Acid Oxidase, subunit A, domain 2"/>
    <property type="match status" value="1"/>
</dbReference>
<evidence type="ECO:0000313" key="19">
    <source>
        <dbReference type="EMBL" id="TLP67021.1"/>
    </source>
</evidence>
<dbReference type="InterPro" id="IPR001763">
    <property type="entry name" value="Rhodanese-like_dom"/>
</dbReference>
<dbReference type="InterPro" id="IPR036188">
    <property type="entry name" value="FAD/NAD-bd_sf"/>
</dbReference>
<comment type="subcellular location">
    <subcellularLocation>
        <location evidence="3">Cytoplasm</location>
    </subcellularLocation>
</comment>
<gene>
    <name evidence="19" type="ORF">FEE96_06625</name>
    <name evidence="18" type="ORF">GP644_17575</name>
</gene>
<sequence>MRFSGWRVLKEGLTGNKGWAPHWRDPEPQPEYDVVIIGGGGHGLATAYNLAKEHGITNVAVLEKGYLGGGNVGRNTTIVRANYYLPGNSEFYSHSLKQWEGLEEELNYNVMMSQRGQIMVYHNDGQRDAMVRRGNAIINQGDDAELLSREALRKLVPILNYDNARFPIMGGLLQRRAGTARHDAVAWGFARGADQRGVDLIQNCEVTGIDVENGKVRGVQTSRGVIRAKKVALAAAGRSGQVAAMAGLRLPIESHVLQAFVSEGIKPVLDHVVSFAEGHLYVSQSDKGGLVFGSYLDFYSSYAARGNLPMVEHTMETCVSMVPALAKAKVLRSWGGIMDMTPDGSPIIDHSGIEGLYLNCGWCYGGFKAIPGSGNAYAHLIATDRPHGAATKFKLDRFRSGQGLMDEEGTGAQHNLH</sequence>
<evidence type="ECO:0000256" key="5">
    <source>
        <dbReference type="ARBA" id="ARBA00022630"/>
    </source>
</evidence>
<comment type="catalytic activity">
    <reaction evidence="15">
        <text>sarcosine + O2 + H2O = formaldehyde + glycine + H2O2</text>
        <dbReference type="Rhea" id="RHEA:13313"/>
        <dbReference type="ChEBI" id="CHEBI:15377"/>
        <dbReference type="ChEBI" id="CHEBI:15379"/>
        <dbReference type="ChEBI" id="CHEBI:16240"/>
        <dbReference type="ChEBI" id="CHEBI:16842"/>
        <dbReference type="ChEBI" id="CHEBI:57305"/>
        <dbReference type="ChEBI" id="CHEBI:57433"/>
    </reaction>
</comment>
<dbReference type="InterPro" id="IPR006278">
    <property type="entry name" value="SoxB"/>
</dbReference>
<comment type="catalytic activity">
    <reaction evidence="16">
        <text>sarcosine + (6S)-5,6,7,8-tetrahydrofolate + O2 = (6R)-5,10-methylene-5,6,7,8-tetrahydrofolate + glycine + H2O2</text>
        <dbReference type="Rhea" id="RHEA:70455"/>
        <dbReference type="ChEBI" id="CHEBI:15379"/>
        <dbReference type="ChEBI" id="CHEBI:15636"/>
        <dbReference type="ChEBI" id="CHEBI:16240"/>
        <dbReference type="ChEBI" id="CHEBI:57305"/>
        <dbReference type="ChEBI" id="CHEBI:57433"/>
        <dbReference type="ChEBI" id="CHEBI:57453"/>
        <dbReference type="EC" id="1.5.3.24"/>
    </reaction>
</comment>
<evidence type="ECO:0000259" key="17">
    <source>
        <dbReference type="PROSITE" id="PS50206"/>
    </source>
</evidence>
<reference evidence="19 20" key="1">
    <citation type="submission" date="2019-05" db="EMBL/GenBank/DDBJ databases">
        <title>Draft genome sequence of Pelagicola sp. DSW4-44.</title>
        <authorList>
            <person name="Oh J."/>
        </authorList>
    </citation>
    <scope>NUCLEOTIDE SEQUENCE [LARGE SCALE GENOMIC DNA]</scope>
    <source>
        <strain evidence="19 20">DSW4-44</strain>
    </source>
</reference>
<keyword evidence="4" id="KW-0963">Cytoplasm</keyword>
<dbReference type="GO" id="GO:0000166">
    <property type="term" value="F:nucleotide binding"/>
    <property type="evidence" value="ECO:0007669"/>
    <property type="project" value="UniProtKB-KW"/>
</dbReference>
<dbReference type="Gene3D" id="3.50.50.60">
    <property type="entry name" value="FAD/NAD(P)-binding domain"/>
    <property type="match status" value="1"/>
</dbReference>
<evidence type="ECO:0000256" key="8">
    <source>
        <dbReference type="ARBA" id="ARBA00022827"/>
    </source>
</evidence>
<dbReference type="RefSeq" id="WP_138162240.1">
    <property type="nucleotide sequence ID" value="NZ_VAUA01000003.1"/>
</dbReference>
<dbReference type="EMBL" id="VAUA01000003">
    <property type="protein sequence ID" value="TLP67021.1"/>
    <property type="molecule type" value="Genomic_DNA"/>
</dbReference>
<dbReference type="GO" id="GO:0008115">
    <property type="term" value="F:sarcosine oxidase activity"/>
    <property type="evidence" value="ECO:0007669"/>
    <property type="project" value="InterPro"/>
</dbReference>
<comment type="cofactor">
    <cofactor evidence="1">
        <name>FMN</name>
        <dbReference type="ChEBI" id="CHEBI:58210"/>
    </cofactor>
</comment>
<evidence type="ECO:0000256" key="1">
    <source>
        <dbReference type="ARBA" id="ARBA00001917"/>
    </source>
</evidence>
<protein>
    <recommendedName>
        <fullName evidence="12">Sarcosine oxidase subunit beta</fullName>
        <ecNumber evidence="11">1.5.3.24</ecNumber>
    </recommendedName>
    <alternativeName>
        <fullName evidence="13">Sarcosine oxidase (5,10-methylenetetrahydrofolate-forming) subunit beta</fullName>
    </alternativeName>
    <alternativeName>
        <fullName evidence="14">Tetrameric sarcosine oxidase subunit beta</fullName>
    </alternativeName>
</protein>
<dbReference type="SUPFAM" id="SSF51905">
    <property type="entry name" value="FAD/NAD(P)-binding domain"/>
    <property type="match status" value="1"/>
</dbReference>
<dbReference type="GO" id="GO:0005737">
    <property type="term" value="C:cytoplasm"/>
    <property type="evidence" value="ECO:0007669"/>
    <property type="project" value="UniProtKB-SubCell"/>
</dbReference>
<dbReference type="GO" id="GO:0046653">
    <property type="term" value="P:tetrahydrofolate metabolic process"/>
    <property type="evidence" value="ECO:0007669"/>
    <property type="project" value="InterPro"/>
</dbReference>
<accession>A0A6A4REZ4</accession>
<dbReference type="Proteomes" id="UP000305041">
    <property type="component" value="Unassembled WGS sequence"/>
</dbReference>
<evidence type="ECO:0000256" key="15">
    <source>
        <dbReference type="ARBA" id="ARBA00047316"/>
    </source>
</evidence>
<evidence type="ECO:0000256" key="14">
    <source>
        <dbReference type="ARBA" id="ARBA00044295"/>
    </source>
</evidence>
<dbReference type="PANTHER" id="PTHR13847">
    <property type="entry name" value="SARCOSINE DEHYDROGENASE-RELATED"/>
    <property type="match status" value="1"/>
</dbReference>
<evidence type="ECO:0000256" key="7">
    <source>
        <dbReference type="ARBA" id="ARBA00022741"/>
    </source>
</evidence>
<comment type="similarity">
    <text evidence="10">Belongs to the SoxB family.</text>
</comment>